<name>A0ABV5P279_9ACTN</name>
<dbReference type="EMBL" id="JBHMCF010000046">
    <property type="protein sequence ID" value="MFB9476281.1"/>
    <property type="molecule type" value="Genomic_DNA"/>
</dbReference>
<dbReference type="PANTHER" id="PTHR37314">
    <property type="entry name" value="SLR0142 PROTEIN"/>
    <property type="match status" value="1"/>
</dbReference>
<gene>
    <name evidence="2" type="ORF">ACFFR3_42865</name>
</gene>
<feature type="transmembrane region" description="Helical" evidence="1">
    <location>
        <begin position="208"/>
        <end position="224"/>
    </location>
</feature>
<feature type="transmembrane region" description="Helical" evidence="1">
    <location>
        <begin position="102"/>
        <end position="123"/>
    </location>
</feature>
<dbReference type="InterPro" id="IPR010699">
    <property type="entry name" value="DUF1275"/>
</dbReference>
<keyword evidence="1" id="KW-1133">Transmembrane helix</keyword>
<evidence type="ECO:0000256" key="1">
    <source>
        <dbReference type="SAM" id="Phobius"/>
    </source>
</evidence>
<dbReference type="Proteomes" id="UP001589568">
    <property type="component" value="Unassembled WGS sequence"/>
</dbReference>
<comment type="caution">
    <text evidence="2">The sequence shown here is derived from an EMBL/GenBank/DDBJ whole genome shotgun (WGS) entry which is preliminary data.</text>
</comment>
<evidence type="ECO:0000313" key="3">
    <source>
        <dbReference type="Proteomes" id="UP001589568"/>
    </source>
</evidence>
<feature type="transmembrane region" description="Helical" evidence="1">
    <location>
        <begin position="48"/>
        <end position="66"/>
    </location>
</feature>
<evidence type="ECO:0000313" key="2">
    <source>
        <dbReference type="EMBL" id="MFB9476281.1"/>
    </source>
</evidence>
<dbReference type="Pfam" id="PF06912">
    <property type="entry name" value="DUF1275"/>
    <property type="match status" value="1"/>
</dbReference>
<dbReference type="PANTHER" id="PTHR37314:SF4">
    <property type="entry name" value="UPF0700 TRANSMEMBRANE PROTEIN YOAK"/>
    <property type="match status" value="1"/>
</dbReference>
<proteinExistence type="predicted"/>
<reference evidence="2 3" key="1">
    <citation type="submission" date="2024-09" db="EMBL/GenBank/DDBJ databases">
        <authorList>
            <person name="Sun Q."/>
            <person name="Mori K."/>
        </authorList>
    </citation>
    <scope>NUCLEOTIDE SEQUENCE [LARGE SCALE GENOMIC DNA]</scope>
    <source>
        <strain evidence="2 3">JCM 3324</strain>
    </source>
</reference>
<organism evidence="2 3">
    <name type="scientific">Nonomuraea salmonea</name>
    <dbReference type="NCBI Taxonomy" id="46181"/>
    <lineage>
        <taxon>Bacteria</taxon>
        <taxon>Bacillati</taxon>
        <taxon>Actinomycetota</taxon>
        <taxon>Actinomycetes</taxon>
        <taxon>Streptosporangiales</taxon>
        <taxon>Streptosporangiaceae</taxon>
        <taxon>Nonomuraea</taxon>
    </lineage>
</organism>
<accession>A0ABV5P279</accession>
<protein>
    <submittedName>
        <fullName evidence="2">YoaK family protein</fullName>
    </submittedName>
</protein>
<feature type="transmembrane region" description="Helical" evidence="1">
    <location>
        <begin position="23"/>
        <end position="43"/>
    </location>
</feature>
<feature type="transmembrane region" description="Helical" evidence="1">
    <location>
        <begin position="72"/>
        <end position="90"/>
    </location>
</feature>
<keyword evidence="3" id="KW-1185">Reference proteome</keyword>
<keyword evidence="1" id="KW-0472">Membrane</keyword>
<dbReference type="RefSeq" id="WP_345405198.1">
    <property type="nucleotide sequence ID" value="NZ_BAAAXS010000001.1"/>
</dbReference>
<keyword evidence="1" id="KW-0812">Transmembrane</keyword>
<sequence length="234" mass="25032">MNRPAHWFSDALFPHGTNEHGPLPALLVMLMVASGLVDAVTFLGLNHVFVANMTGNVVFAGFSVLGQPRHQLWAHLLALAAFAAGAWSEGRVAKKIEEPRRRLFHLTVAHAVLVAAALAVVLLTDEQGTAPTVALIVLLSYGMGMQNAVALRLAVPDLVNITVVTSIVTRLVSQAPEHAWRRRACAIAAMFTGALLGAGLYMMSGMSAPLAADLILLVLIAYVARDLRPRPQPR</sequence>
<feature type="transmembrane region" description="Helical" evidence="1">
    <location>
        <begin position="184"/>
        <end position="202"/>
    </location>
</feature>